<reference evidence="8 9" key="1">
    <citation type="submission" date="2020-08" db="EMBL/GenBank/DDBJ databases">
        <title>Sequencing the genomes of 1000 actinobacteria strains.</title>
        <authorList>
            <person name="Klenk H.-P."/>
        </authorList>
    </citation>
    <scope>NUCLEOTIDE SEQUENCE [LARGE SCALE GENOMIC DNA]</scope>
    <source>
        <strain evidence="8 9">DSM 45267</strain>
    </source>
</reference>
<dbReference type="GO" id="GO:0046677">
    <property type="term" value="P:response to antibiotic"/>
    <property type="evidence" value="ECO:0007669"/>
    <property type="project" value="UniProtKB-UniRule"/>
</dbReference>
<dbReference type="InterPro" id="IPR012338">
    <property type="entry name" value="Beta-lactam/transpept-like"/>
</dbReference>
<evidence type="ECO:0000313" key="9">
    <source>
        <dbReference type="Proteomes" id="UP000564573"/>
    </source>
</evidence>
<evidence type="ECO:0000256" key="2">
    <source>
        <dbReference type="ARBA" id="ARBA00012865"/>
    </source>
</evidence>
<dbReference type="AlphaFoldDB" id="A0A839XSE9"/>
<dbReference type="PROSITE" id="PS51318">
    <property type="entry name" value="TAT"/>
    <property type="match status" value="1"/>
</dbReference>
<gene>
    <name evidence="8" type="ORF">FB384_004635</name>
</gene>
<evidence type="ECO:0000259" key="7">
    <source>
        <dbReference type="Pfam" id="PF13354"/>
    </source>
</evidence>
<dbReference type="EC" id="3.5.2.6" evidence="2 6"/>
<dbReference type="InterPro" id="IPR000871">
    <property type="entry name" value="Beta-lactam_class-A"/>
</dbReference>
<comment type="similarity">
    <text evidence="1 6">Belongs to the class-A beta-lactamase family.</text>
</comment>
<dbReference type="Pfam" id="PF13354">
    <property type="entry name" value="Beta-lactamase2"/>
    <property type="match status" value="1"/>
</dbReference>
<keyword evidence="5 6" id="KW-0046">Antibiotic resistance</keyword>
<evidence type="ECO:0000256" key="4">
    <source>
        <dbReference type="ARBA" id="ARBA00022801"/>
    </source>
</evidence>
<protein>
    <recommendedName>
        <fullName evidence="3 6">Beta-lactamase</fullName>
        <ecNumber evidence="2 6">3.5.2.6</ecNumber>
    </recommendedName>
</protein>
<name>A0A839XSE9_9PSEU</name>
<comment type="caution">
    <text evidence="8">The sequence shown here is derived from an EMBL/GenBank/DDBJ whole genome shotgun (WGS) entry which is preliminary data.</text>
</comment>
<dbReference type="PANTHER" id="PTHR35333">
    <property type="entry name" value="BETA-LACTAMASE"/>
    <property type="match status" value="1"/>
</dbReference>
<dbReference type="InterPro" id="IPR023650">
    <property type="entry name" value="Beta-lactam_class-A_AS"/>
</dbReference>
<evidence type="ECO:0000313" key="8">
    <source>
        <dbReference type="EMBL" id="MBB3665677.1"/>
    </source>
</evidence>
<dbReference type="RefSeq" id="WP_183786887.1">
    <property type="nucleotide sequence ID" value="NZ_JACIBS010000006.1"/>
</dbReference>
<evidence type="ECO:0000256" key="6">
    <source>
        <dbReference type="RuleBase" id="RU361140"/>
    </source>
</evidence>
<dbReference type="EMBL" id="JACIBS010000006">
    <property type="protein sequence ID" value="MBB3665677.1"/>
    <property type="molecule type" value="Genomic_DNA"/>
</dbReference>
<evidence type="ECO:0000256" key="5">
    <source>
        <dbReference type="ARBA" id="ARBA00023251"/>
    </source>
</evidence>
<dbReference type="NCBIfam" id="NF033103">
    <property type="entry name" value="bla_class_A"/>
    <property type="match status" value="1"/>
</dbReference>
<dbReference type="GO" id="GO:0030655">
    <property type="term" value="P:beta-lactam antibiotic catabolic process"/>
    <property type="evidence" value="ECO:0007669"/>
    <property type="project" value="InterPro"/>
</dbReference>
<organism evidence="8 9">
    <name type="scientific">Prauserella sediminis</name>
    <dbReference type="NCBI Taxonomy" id="577680"/>
    <lineage>
        <taxon>Bacteria</taxon>
        <taxon>Bacillati</taxon>
        <taxon>Actinomycetota</taxon>
        <taxon>Actinomycetes</taxon>
        <taxon>Pseudonocardiales</taxon>
        <taxon>Pseudonocardiaceae</taxon>
        <taxon>Prauserella</taxon>
        <taxon>Prauserella salsuginis group</taxon>
    </lineage>
</organism>
<dbReference type="PROSITE" id="PS00146">
    <property type="entry name" value="BETA_LACTAMASE_A"/>
    <property type="match status" value="1"/>
</dbReference>
<feature type="domain" description="Beta-lactamase class A catalytic" evidence="7">
    <location>
        <begin position="61"/>
        <end position="276"/>
    </location>
</feature>
<dbReference type="Proteomes" id="UP000564573">
    <property type="component" value="Unassembled WGS sequence"/>
</dbReference>
<keyword evidence="4 6" id="KW-0378">Hydrolase</keyword>
<evidence type="ECO:0000256" key="3">
    <source>
        <dbReference type="ARBA" id="ARBA00018879"/>
    </source>
</evidence>
<dbReference type="SUPFAM" id="SSF56601">
    <property type="entry name" value="beta-lactamase/transpeptidase-like"/>
    <property type="match status" value="1"/>
</dbReference>
<dbReference type="InterPro" id="IPR045155">
    <property type="entry name" value="Beta-lactam_cat"/>
</dbReference>
<sequence>MDSREGLSRRAVLAGAAAGAVTVGLPATAAAGSAPQRSAGGEERVDEEFTELERTYRRRLGVVAINARTGATLEHRPDERFPICSVFKVLLAARILRDFPSSVRDRRLTWTADDLVINSPVTEVTIRNGLTVSQLVEAAVTVSDNTATNLLMREFGGPAGVTGFARSVGDPVTRIDRWEPEMSTGAPGDERDTTSPRAIARTFGTLVLGSALPRADRRLLTTWMLANRTAGPVFGSGVPAGWKLADKTGSGWYGVRNDVGITWTPDGVPLVVAAFTRGTHYEDDTLSEPIAAVAESACRRLTGGDV</sequence>
<accession>A0A839XSE9</accession>
<dbReference type="InterPro" id="IPR006311">
    <property type="entry name" value="TAT_signal"/>
</dbReference>
<dbReference type="PRINTS" id="PR00118">
    <property type="entry name" value="BLACTAMASEA"/>
</dbReference>
<evidence type="ECO:0000256" key="1">
    <source>
        <dbReference type="ARBA" id="ARBA00009009"/>
    </source>
</evidence>
<dbReference type="Gene3D" id="3.40.710.10">
    <property type="entry name" value="DD-peptidase/beta-lactamase superfamily"/>
    <property type="match status" value="1"/>
</dbReference>
<keyword evidence="9" id="KW-1185">Reference proteome</keyword>
<dbReference type="GO" id="GO:0008800">
    <property type="term" value="F:beta-lactamase activity"/>
    <property type="evidence" value="ECO:0007669"/>
    <property type="project" value="UniProtKB-UniRule"/>
</dbReference>
<proteinExistence type="inferred from homology"/>
<comment type="catalytic activity">
    <reaction evidence="6">
        <text>a beta-lactam + H2O = a substituted beta-amino acid</text>
        <dbReference type="Rhea" id="RHEA:20401"/>
        <dbReference type="ChEBI" id="CHEBI:15377"/>
        <dbReference type="ChEBI" id="CHEBI:35627"/>
        <dbReference type="ChEBI" id="CHEBI:140347"/>
        <dbReference type="EC" id="3.5.2.6"/>
    </reaction>
</comment>
<dbReference type="PANTHER" id="PTHR35333:SF3">
    <property type="entry name" value="BETA-LACTAMASE-TYPE TRANSPEPTIDASE FOLD CONTAINING PROTEIN"/>
    <property type="match status" value="1"/>
</dbReference>